<reference evidence="2 3" key="1">
    <citation type="journal article" date="2009" name="Stand. Genomic Sci.">
        <title>Complete genome sequence of Catenulispora acidiphila type strain (ID 139908).</title>
        <authorList>
            <person name="Copeland A."/>
            <person name="Lapidus A."/>
            <person name="Glavina Del Rio T."/>
            <person name="Nolan M."/>
            <person name="Lucas S."/>
            <person name="Chen F."/>
            <person name="Tice H."/>
            <person name="Cheng J.F."/>
            <person name="Bruce D."/>
            <person name="Goodwin L."/>
            <person name="Pitluck S."/>
            <person name="Mikhailova N."/>
            <person name="Pati A."/>
            <person name="Ivanova N."/>
            <person name="Mavromatis K."/>
            <person name="Chen A."/>
            <person name="Palaniappan K."/>
            <person name="Chain P."/>
            <person name="Land M."/>
            <person name="Hauser L."/>
            <person name="Chang Y.J."/>
            <person name="Jeffries C.D."/>
            <person name="Chertkov O."/>
            <person name="Brettin T."/>
            <person name="Detter J.C."/>
            <person name="Han C."/>
            <person name="Ali Z."/>
            <person name="Tindall B.J."/>
            <person name="Goker M."/>
            <person name="Bristow J."/>
            <person name="Eisen J.A."/>
            <person name="Markowitz V."/>
            <person name="Hugenholtz P."/>
            <person name="Kyrpides N.C."/>
            <person name="Klenk H.P."/>
        </authorList>
    </citation>
    <scope>NUCLEOTIDE SEQUENCE [LARGE SCALE GENOMIC DNA]</scope>
    <source>
        <strain evidence="3">DSM 44928 / JCM 14897 / NBRC 102108 / NRRL B-24433 / ID139908</strain>
    </source>
</reference>
<dbReference type="Gene3D" id="3.10.450.50">
    <property type="match status" value="1"/>
</dbReference>
<evidence type="ECO:0000313" key="2">
    <source>
        <dbReference type="EMBL" id="ACU72509.1"/>
    </source>
</evidence>
<dbReference type="SUPFAM" id="SSF54427">
    <property type="entry name" value="NTF2-like"/>
    <property type="match status" value="1"/>
</dbReference>
<dbReference type="InterPro" id="IPR032710">
    <property type="entry name" value="NTF2-like_dom_sf"/>
</dbReference>
<feature type="domain" description="SnoaL-like" evidence="1">
    <location>
        <begin position="6"/>
        <end position="104"/>
    </location>
</feature>
<dbReference type="STRING" id="479433.Caci_3605"/>
<dbReference type="OrthoDB" id="4203328at2"/>
<dbReference type="HOGENOM" id="CLU_123773_0_1_11"/>
<protein>
    <recommendedName>
        <fullName evidence="1">SnoaL-like domain-containing protein</fullName>
    </recommendedName>
</protein>
<dbReference type="Proteomes" id="UP000000851">
    <property type="component" value="Chromosome"/>
</dbReference>
<dbReference type="KEGG" id="cai:Caci_3605"/>
<dbReference type="AlphaFoldDB" id="C7QAL0"/>
<dbReference type="RefSeq" id="WP_015792238.1">
    <property type="nucleotide sequence ID" value="NC_013131.1"/>
</dbReference>
<evidence type="ECO:0000259" key="1">
    <source>
        <dbReference type="Pfam" id="PF12680"/>
    </source>
</evidence>
<evidence type="ECO:0000313" key="3">
    <source>
        <dbReference type="Proteomes" id="UP000000851"/>
    </source>
</evidence>
<dbReference type="Pfam" id="PF12680">
    <property type="entry name" value="SnoaL_2"/>
    <property type="match status" value="1"/>
</dbReference>
<gene>
    <name evidence="2" type="ordered locus">Caci_3605</name>
</gene>
<dbReference type="InterPro" id="IPR037401">
    <property type="entry name" value="SnoaL-like"/>
</dbReference>
<keyword evidence="3" id="KW-1185">Reference proteome</keyword>
<proteinExistence type="predicted"/>
<dbReference type="InParanoid" id="C7QAL0"/>
<dbReference type="EMBL" id="CP001700">
    <property type="protein sequence ID" value="ACU72509.1"/>
    <property type="molecule type" value="Genomic_DNA"/>
</dbReference>
<accession>C7QAL0</accession>
<dbReference type="eggNOG" id="COG4319">
    <property type="taxonomic scope" value="Bacteria"/>
</dbReference>
<sequence>MNQLHTYIDAWRRHDVAGVLATLTEDCVVVECYGPVYRGRSRVEQWMHAWFDAGGSVDDWKIVSQEAAGDVLMAEWVFSCTSHGEAATFEGATIARLDGDKIAYLREYATSAPLYDWTGTWREPESPL</sequence>
<organism evidence="2 3">
    <name type="scientific">Catenulispora acidiphila (strain DSM 44928 / JCM 14897 / NBRC 102108 / NRRL B-24433 / ID139908)</name>
    <dbReference type="NCBI Taxonomy" id="479433"/>
    <lineage>
        <taxon>Bacteria</taxon>
        <taxon>Bacillati</taxon>
        <taxon>Actinomycetota</taxon>
        <taxon>Actinomycetes</taxon>
        <taxon>Catenulisporales</taxon>
        <taxon>Catenulisporaceae</taxon>
        <taxon>Catenulispora</taxon>
    </lineage>
</organism>
<name>C7QAL0_CATAD</name>